<evidence type="ECO:0000256" key="5">
    <source>
        <dbReference type="SAM" id="MobiDB-lite"/>
    </source>
</evidence>
<proteinExistence type="inferred from homology"/>
<dbReference type="Pfam" id="PF00472">
    <property type="entry name" value="RF-1"/>
    <property type="match status" value="1"/>
</dbReference>
<accession>M2R7S8</accession>
<comment type="similarity">
    <text evidence="2">Belongs to the prokaryotic/mitochondrial release factor family.</text>
</comment>
<dbReference type="OrthoDB" id="277888at2759"/>
<feature type="compositionally biased region" description="Basic residues" evidence="5">
    <location>
        <begin position="198"/>
        <end position="207"/>
    </location>
</feature>
<feature type="non-terminal residue" evidence="7">
    <location>
        <position position="224"/>
    </location>
</feature>
<keyword evidence="4" id="KW-0496">Mitochondrion</keyword>
<dbReference type="GO" id="GO:0005739">
    <property type="term" value="C:mitochondrion"/>
    <property type="evidence" value="ECO:0007669"/>
    <property type="project" value="UniProtKB-SubCell"/>
</dbReference>
<evidence type="ECO:0000256" key="3">
    <source>
        <dbReference type="ARBA" id="ARBA00022946"/>
    </source>
</evidence>
<dbReference type="GO" id="GO:0032543">
    <property type="term" value="P:mitochondrial translation"/>
    <property type="evidence" value="ECO:0007669"/>
    <property type="project" value="UniProtKB-ARBA"/>
</dbReference>
<evidence type="ECO:0000313" key="7">
    <source>
        <dbReference type="EMBL" id="EMD34462.1"/>
    </source>
</evidence>
<evidence type="ECO:0000256" key="4">
    <source>
        <dbReference type="ARBA" id="ARBA00023128"/>
    </source>
</evidence>
<reference evidence="7 8" key="1">
    <citation type="journal article" date="2012" name="Proc. Natl. Acad. Sci. U.S.A.">
        <title>Comparative genomics of Ceriporiopsis subvermispora and Phanerochaete chrysosporium provide insight into selective ligninolysis.</title>
        <authorList>
            <person name="Fernandez-Fueyo E."/>
            <person name="Ruiz-Duenas F.J."/>
            <person name="Ferreira P."/>
            <person name="Floudas D."/>
            <person name="Hibbett D.S."/>
            <person name="Canessa P."/>
            <person name="Larrondo L.F."/>
            <person name="James T.Y."/>
            <person name="Seelenfreund D."/>
            <person name="Lobos S."/>
            <person name="Polanco R."/>
            <person name="Tello M."/>
            <person name="Honda Y."/>
            <person name="Watanabe T."/>
            <person name="Watanabe T."/>
            <person name="Ryu J.S."/>
            <person name="Kubicek C.P."/>
            <person name="Schmoll M."/>
            <person name="Gaskell J."/>
            <person name="Hammel K.E."/>
            <person name="St John F.J."/>
            <person name="Vanden Wymelenberg A."/>
            <person name="Sabat G."/>
            <person name="Splinter BonDurant S."/>
            <person name="Syed K."/>
            <person name="Yadav J.S."/>
            <person name="Doddapaneni H."/>
            <person name="Subramanian V."/>
            <person name="Lavin J.L."/>
            <person name="Oguiza J.A."/>
            <person name="Perez G."/>
            <person name="Pisabarro A.G."/>
            <person name="Ramirez L."/>
            <person name="Santoyo F."/>
            <person name="Master E."/>
            <person name="Coutinho P.M."/>
            <person name="Henrissat B."/>
            <person name="Lombard V."/>
            <person name="Magnuson J.K."/>
            <person name="Kuees U."/>
            <person name="Hori C."/>
            <person name="Igarashi K."/>
            <person name="Samejima M."/>
            <person name="Held B.W."/>
            <person name="Barry K.W."/>
            <person name="LaButti K.M."/>
            <person name="Lapidus A."/>
            <person name="Lindquist E.A."/>
            <person name="Lucas S.M."/>
            <person name="Riley R."/>
            <person name="Salamov A.A."/>
            <person name="Hoffmeister D."/>
            <person name="Schwenk D."/>
            <person name="Hadar Y."/>
            <person name="Yarden O."/>
            <person name="de Vries R.P."/>
            <person name="Wiebenga A."/>
            <person name="Stenlid J."/>
            <person name="Eastwood D."/>
            <person name="Grigoriev I.V."/>
            <person name="Berka R.M."/>
            <person name="Blanchette R.A."/>
            <person name="Kersten P."/>
            <person name="Martinez A.T."/>
            <person name="Vicuna R."/>
            <person name="Cullen D."/>
        </authorList>
    </citation>
    <scope>NUCLEOTIDE SEQUENCE [LARGE SCALE GENOMIC DNA]</scope>
    <source>
        <strain evidence="7 8">B</strain>
    </source>
</reference>
<dbReference type="SUPFAM" id="SSF75620">
    <property type="entry name" value="Release factor"/>
    <property type="match status" value="1"/>
</dbReference>
<protein>
    <recommendedName>
        <fullName evidence="6">Prokaryotic-type class I peptide chain release factors domain-containing protein</fullName>
    </recommendedName>
</protein>
<dbReference type="Gene3D" id="3.30.160.20">
    <property type="match status" value="1"/>
</dbReference>
<feature type="compositionally biased region" description="Basic and acidic residues" evidence="5">
    <location>
        <begin position="183"/>
        <end position="197"/>
    </location>
</feature>
<dbReference type="STRING" id="914234.M2R7S8"/>
<name>M2R7S8_CERS8</name>
<dbReference type="PANTHER" id="PTHR46203:SF1">
    <property type="entry name" value="MITOCHONDRIAL TRANSLATION RELEASE FACTOR IN RESCUE"/>
    <property type="match status" value="1"/>
</dbReference>
<gene>
    <name evidence="7" type="ORF">CERSUDRAFT_117318</name>
</gene>
<keyword evidence="3" id="KW-0809">Transit peptide</keyword>
<feature type="region of interest" description="Disordered" evidence="5">
    <location>
        <begin position="178"/>
        <end position="224"/>
    </location>
</feature>
<feature type="compositionally biased region" description="Polar residues" evidence="5">
    <location>
        <begin position="79"/>
        <end position="90"/>
    </location>
</feature>
<organism evidence="7 8">
    <name type="scientific">Ceriporiopsis subvermispora (strain B)</name>
    <name type="common">White-rot fungus</name>
    <name type="synonym">Gelatoporia subvermispora</name>
    <dbReference type="NCBI Taxonomy" id="914234"/>
    <lineage>
        <taxon>Eukaryota</taxon>
        <taxon>Fungi</taxon>
        <taxon>Dikarya</taxon>
        <taxon>Basidiomycota</taxon>
        <taxon>Agaricomycotina</taxon>
        <taxon>Agaricomycetes</taxon>
        <taxon>Polyporales</taxon>
        <taxon>Gelatoporiaceae</taxon>
        <taxon>Gelatoporia</taxon>
    </lineage>
</organism>
<feature type="domain" description="Prokaryotic-type class I peptide chain release factors" evidence="6">
    <location>
        <begin position="112"/>
        <end position="206"/>
    </location>
</feature>
<dbReference type="InterPro" id="IPR000352">
    <property type="entry name" value="Pep_chain_release_fac_I"/>
</dbReference>
<evidence type="ECO:0000256" key="2">
    <source>
        <dbReference type="ARBA" id="ARBA00010835"/>
    </source>
</evidence>
<evidence type="ECO:0000259" key="6">
    <source>
        <dbReference type="Pfam" id="PF00472"/>
    </source>
</evidence>
<dbReference type="HOGENOM" id="CLU_1015846_0_0_1"/>
<dbReference type="InterPro" id="IPR052405">
    <property type="entry name" value="Mito_Transl_Release_Factor"/>
</dbReference>
<dbReference type="Proteomes" id="UP000016930">
    <property type="component" value="Unassembled WGS sequence"/>
</dbReference>
<dbReference type="GO" id="GO:0003747">
    <property type="term" value="F:translation release factor activity"/>
    <property type="evidence" value="ECO:0007669"/>
    <property type="project" value="InterPro"/>
</dbReference>
<keyword evidence="8" id="KW-1185">Reference proteome</keyword>
<dbReference type="InterPro" id="IPR045853">
    <property type="entry name" value="Pep_chain_release_fac_I_sf"/>
</dbReference>
<feature type="region of interest" description="Disordered" evidence="5">
    <location>
        <begin position="59"/>
        <end position="92"/>
    </location>
</feature>
<feature type="compositionally biased region" description="Polar residues" evidence="5">
    <location>
        <begin position="131"/>
        <end position="141"/>
    </location>
</feature>
<dbReference type="PANTHER" id="PTHR46203">
    <property type="entry name" value="PROBABLE PEPTIDE CHAIN RELEASE FACTOR C12ORF65"/>
    <property type="match status" value="1"/>
</dbReference>
<dbReference type="AlphaFoldDB" id="M2R7S8"/>
<evidence type="ECO:0000313" key="8">
    <source>
        <dbReference type="Proteomes" id="UP000016930"/>
    </source>
</evidence>
<sequence length="224" mass="25202">DFLEKSPVTDPAACQQQIQTVREIADFLRKNVAQAVRLDDAAAEQRWQLRITEETELGDNDTVKTASTESSRSARKRSNLSGTGCCQSDGKSAVPRNFSQLKKAHQQRQIPELREEDIEETFVRGSGPGGQSINKTENNVQLLHKPSGLRVSCQETRSLSQNRKLARRLLLQKLDTLQNPGLSKEDLRNARQVERERQKRKKAKKKAKETNLRDDASSEAGPEV</sequence>
<evidence type="ECO:0000256" key="1">
    <source>
        <dbReference type="ARBA" id="ARBA00004173"/>
    </source>
</evidence>
<comment type="subcellular location">
    <subcellularLocation>
        <location evidence="1">Mitochondrion</location>
    </subcellularLocation>
</comment>
<dbReference type="EMBL" id="KB445803">
    <property type="protein sequence ID" value="EMD34462.1"/>
    <property type="molecule type" value="Genomic_DNA"/>
</dbReference>
<feature type="region of interest" description="Disordered" evidence="5">
    <location>
        <begin position="122"/>
        <end position="141"/>
    </location>
</feature>